<protein>
    <submittedName>
        <fullName evidence="8">MFS transporter</fullName>
    </submittedName>
</protein>
<evidence type="ECO:0000256" key="4">
    <source>
        <dbReference type="ARBA" id="ARBA00022989"/>
    </source>
</evidence>
<dbReference type="SUPFAM" id="SSF103473">
    <property type="entry name" value="MFS general substrate transporter"/>
    <property type="match status" value="1"/>
</dbReference>
<feature type="transmembrane region" description="Helical" evidence="6">
    <location>
        <begin position="71"/>
        <end position="90"/>
    </location>
</feature>
<dbReference type="EMBL" id="JAOQJR010000014">
    <property type="protein sequence ID" value="MCU6739293.1"/>
    <property type="molecule type" value="Genomic_DNA"/>
</dbReference>
<dbReference type="InterPro" id="IPR036259">
    <property type="entry name" value="MFS_trans_sf"/>
</dbReference>
<feature type="transmembrane region" description="Helical" evidence="6">
    <location>
        <begin position="157"/>
        <end position="178"/>
    </location>
</feature>
<feature type="transmembrane region" description="Helical" evidence="6">
    <location>
        <begin position="129"/>
        <end position="151"/>
    </location>
</feature>
<dbReference type="RefSeq" id="WP_267309925.1">
    <property type="nucleotide sequence ID" value="NZ_JAOQJR010000014.1"/>
</dbReference>
<comment type="caution">
    <text evidence="8">The sequence shown here is derived from an EMBL/GenBank/DDBJ whole genome shotgun (WGS) entry which is preliminary data.</text>
</comment>
<feature type="domain" description="Major facilitator superfamily (MFS) profile" evidence="7">
    <location>
        <begin position="5"/>
        <end position="183"/>
    </location>
</feature>
<dbReference type="Proteomes" id="UP001208364">
    <property type="component" value="Unassembled WGS sequence"/>
</dbReference>
<evidence type="ECO:0000256" key="2">
    <source>
        <dbReference type="ARBA" id="ARBA00022448"/>
    </source>
</evidence>
<reference evidence="8 9" key="1">
    <citation type="journal article" date="2021" name="ISME Commun">
        <title>Automated analysis of genomic sequences facilitates high-throughput and comprehensive description of bacteria.</title>
        <authorList>
            <person name="Hitch T.C.A."/>
        </authorList>
    </citation>
    <scope>NUCLEOTIDE SEQUENCE [LARGE SCALE GENOMIC DNA]</scope>
    <source>
        <strain evidence="8 9">H4_15</strain>
    </source>
</reference>
<organism evidence="8 9">
    <name type="scientific">[Clostridium] ammoniilyticum</name>
    <dbReference type="NCBI Taxonomy" id="2981784"/>
    <lineage>
        <taxon>Bacteria</taxon>
        <taxon>Bacillati</taxon>
        <taxon>Bacillota</taxon>
        <taxon>Erysipelotrichia</taxon>
        <taxon>Erysipelotrichales</taxon>
        <taxon>Coprobacillaceae</taxon>
        <taxon>Faecalibacillus</taxon>
    </lineage>
</organism>
<feature type="transmembrane region" description="Helical" evidence="6">
    <location>
        <begin position="7"/>
        <end position="26"/>
    </location>
</feature>
<evidence type="ECO:0000313" key="8">
    <source>
        <dbReference type="EMBL" id="MCU6739293.1"/>
    </source>
</evidence>
<keyword evidence="2" id="KW-0813">Transport</keyword>
<dbReference type="Pfam" id="PF07690">
    <property type="entry name" value="MFS_1"/>
    <property type="match status" value="1"/>
</dbReference>
<keyword evidence="3 6" id="KW-0812">Transmembrane</keyword>
<gene>
    <name evidence="8" type="ORF">OCV55_11535</name>
</gene>
<keyword evidence="4 6" id="KW-1133">Transmembrane helix</keyword>
<dbReference type="Gene3D" id="1.20.1250.20">
    <property type="entry name" value="MFS general substrate transporter like domains"/>
    <property type="match status" value="1"/>
</dbReference>
<keyword evidence="9" id="KW-1185">Reference proteome</keyword>
<name>A0ABT2SY48_9FIRM</name>
<feature type="transmembrane region" description="Helical" evidence="6">
    <location>
        <begin position="38"/>
        <end position="59"/>
    </location>
</feature>
<evidence type="ECO:0000256" key="6">
    <source>
        <dbReference type="SAM" id="Phobius"/>
    </source>
</evidence>
<feature type="transmembrane region" description="Helical" evidence="6">
    <location>
        <begin position="96"/>
        <end position="117"/>
    </location>
</feature>
<evidence type="ECO:0000259" key="7">
    <source>
        <dbReference type="PROSITE" id="PS50850"/>
    </source>
</evidence>
<dbReference type="PROSITE" id="PS50850">
    <property type="entry name" value="MFS"/>
    <property type="match status" value="1"/>
</dbReference>
<dbReference type="InterPro" id="IPR011701">
    <property type="entry name" value="MFS"/>
</dbReference>
<evidence type="ECO:0000256" key="1">
    <source>
        <dbReference type="ARBA" id="ARBA00004651"/>
    </source>
</evidence>
<evidence type="ECO:0000256" key="3">
    <source>
        <dbReference type="ARBA" id="ARBA00022692"/>
    </source>
</evidence>
<sequence>MKLNKQKILFIAVIFFWFAQYVYIPYQTPCLTMIQTSTSFIGIIIGTYGISQMVLRLPVGLLANYRNKHKMIMLIGSLSSGCASLFRIIFNNGIGFLIGNLFSVFASAMWISFMVLYMSFYPKDQQTKAISSIIVANNLGMLLEFITSTLLYEKIGMQMICLLSVISEIISALFISLLPKEKT</sequence>
<evidence type="ECO:0000313" key="9">
    <source>
        <dbReference type="Proteomes" id="UP001208364"/>
    </source>
</evidence>
<keyword evidence="5 6" id="KW-0472">Membrane</keyword>
<comment type="subcellular location">
    <subcellularLocation>
        <location evidence="1">Cell membrane</location>
        <topology evidence="1">Multi-pass membrane protein</topology>
    </subcellularLocation>
</comment>
<accession>A0ABT2SY48</accession>
<evidence type="ECO:0000256" key="5">
    <source>
        <dbReference type="ARBA" id="ARBA00023136"/>
    </source>
</evidence>
<dbReference type="InterPro" id="IPR020846">
    <property type="entry name" value="MFS_dom"/>
</dbReference>
<proteinExistence type="predicted"/>